<gene>
    <name evidence="3" type="ORF">OB236_11210</name>
</gene>
<dbReference type="SUPFAM" id="SSF55383">
    <property type="entry name" value="Copper amine oxidase, domain N"/>
    <property type="match status" value="1"/>
</dbReference>
<comment type="caution">
    <text evidence="3">The sequence shown here is derived from an EMBL/GenBank/DDBJ whole genome shotgun (WGS) entry which is preliminary data.</text>
</comment>
<evidence type="ECO:0000259" key="2">
    <source>
        <dbReference type="Pfam" id="PF07833"/>
    </source>
</evidence>
<feature type="signal peptide" evidence="1">
    <location>
        <begin position="1"/>
        <end position="25"/>
    </location>
</feature>
<protein>
    <submittedName>
        <fullName evidence="3">Copper amine oxidase N-terminal domain-containing protein</fullName>
    </submittedName>
</protein>
<evidence type="ECO:0000313" key="3">
    <source>
        <dbReference type="EMBL" id="MCU6792688.1"/>
    </source>
</evidence>
<dbReference type="EMBL" id="JAOQIO010000034">
    <property type="protein sequence ID" value="MCU6792688.1"/>
    <property type="molecule type" value="Genomic_DNA"/>
</dbReference>
<dbReference type="Gene3D" id="3.30.457.10">
    <property type="entry name" value="Copper amine oxidase-like, N-terminal domain"/>
    <property type="match status" value="1"/>
</dbReference>
<proteinExistence type="predicted"/>
<dbReference type="Pfam" id="PF07833">
    <property type="entry name" value="Cu_amine_oxidN1"/>
    <property type="match status" value="1"/>
</dbReference>
<keyword evidence="4" id="KW-1185">Reference proteome</keyword>
<dbReference type="InterPro" id="IPR036582">
    <property type="entry name" value="Mao_N_sf"/>
</dbReference>
<name>A0ABT2UDG3_9BACL</name>
<organism evidence="3 4">
    <name type="scientific">Paenibacillus baimaensis</name>
    <dbReference type="NCBI Taxonomy" id="2982185"/>
    <lineage>
        <taxon>Bacteria</taxon>
        <taxon>Bacillati</taxon>
        <taxon>Bacillota</taxon>
        <taxon>Bacilli</taxon>
        <taxon>Bacillales</taxon>
        <taxon>Paenibacillaceae</taxon>
        <taxon>Paenibacillus</taxon>
    </lineage>
</organism>
<feature type="chain" id="PRO_5047451086" evidence="1">
    <location>
        <begin position="26"/>
        <end position="488"/>
    </location>
</feature>
<evidence type="ECO:0000313" key="4">
    <source>
        <dbReference type="Proteomes" id="UP001652445"/>
    </source>
</evidence>
<sequence>MKMIVTTLKLAIALTIASAGFPAQQAIADKQTDNHSQLIPTVEAITIQVNGNTLALEQKPIIINGTMLVPLRQMFETLGAEVQWDGNTSIITARKVQNVITLTIGSKTATRNSKQITLDVPPVITNGNTMVPLRFIAESLGSNVEWVEDTGTVRILTQPKDNKTPVSSLPFTNTIITGTFLYPWSNPLNSGIAKVRKEDGNRYHLNVSVVHGFSHNMGEIDTDFTFDGTAIVFSDPEYSQVSMTFTENSITIDYHGEAFGGFNAEPKGTFYLQNSGNEDASFLKKLYTLLQIPESYQHGFTDVFTYHLSKTKEALLIQSYSSLNRSMVISRSLVTYDTSTQQIESQGEITSYNKSDLSKKLKALSASEELIYELLNREYTNRFTEIQMQKFDNGDRTIGDPDLFQLTDAEAFFVVTGAEETTSITENSRNQDNIGSIFKTEVDHSDAKSVTIHIYELVRMNQIDEHFVTSDWLEVDRTNGRVKSILFE</sequence>
<reference evidence="3 4" key="1">
    <citation type="submission" date="2022-09" db="EMBL/GenBank/DDBJ databases">
        <authorList>
            <person name="Han X.L."/>
            <person name="Wang Q."/>
            <person name="Lu T."/>
        </authorList>
    </citation>
    <scope>NUCLEOTIDE SEQUENCE [LARGE SCALE GENOMIC DNA]</scope>
    <source>
        <strain evidence="3 4">WQ 127069</strain>
    </source>
</reference>
<accession>A0ABT2UDG3</accession>
<dbReference type="RefSeq" id="WP_262684064.1">
    <property type="nucleotide sequence ID" value="NZ_JAOQIO010000034.1"/>
</dbReference>
<evidence type="ECO:0000256" key="1">
    <source>
        <dbReference type="SAM" id="SignalP"/>
    </source>
</evidence>
<keyword evidence="1" id="KW-0732">Signal</keyword>
<dbReference type="InterPro" id="IPR012854">
    <property type="entry name" value="Cu_amine_oxidase-like_N"/>
</dbReference>
<dbReference type="Proteomes" id="UP001652445">
    <property type="component" value="Unassembled WGS sequence"/>
</dbReference>
<feature type="domain" description="Copper amine oxidase-like N-terminal" evidence="2">
    <location>
        <begin position="48"/>
        <end position="155"/>
    </location>
</feature>